<dbReference type="AlphaFoldDB" id="B4MQB8"/>
<evidence type="ECO:0000256" key="1">
    <source>
        <dbReference type="ARBA" id="ARBA00004613"/>
    </source>
</evidence>
<gene>
    <name evidence="6" type="primary">Dwil\GK21448</name>
    <name evidence="6" type="ORF">Dwil_GK21448</name>
    <name evidence="6" type="ORF">GK21448</name>
</gene>
<dbReference type="FunCoup" id="B4MQB8">
    <property type="interactions" value="6"/>
</dbReference>
<dbReference type="HOGENOM" id="CLU_120152_0_0_1"/>
<reference evidence="6 7" key="1">
    <citation type="journal article" date="2007" name="Nature">
        <title>Evolution of genes and genomes on the Drosophila phylogeny.</title>
        <authorList>
            <consortium name="Drosophila 12 Genomes Consortium"/>
            <person name="Clark A.G."/>
            <person name="Eisen M.B."/>
            <person name="Smith D.R."/>
            <person name="Bergman C.M."/>
            <person name="Oliver B."/>
            <person name="Markow T.A."/>
            <person name="Kaufman T.C."/>
            <person name="Kellis M."/>
            <person name="Gelbart W."/>
            <person name="Iyer V.N."/>
            <person name="Pollard D.A."/>
            <person name="Sackton T.B."/>
            <person name="Larracuente A.M."/>
            <person name="Singh N.D."/>
            <person name="Abad J.P."/>
            <person name="Abt D.N."/>
            <person name="Adryan B."/>
            <person name="Aguade M."/>
            <person name="Akashi H."/>
            <person name="Anderson W.W."/>
            <person name="Aquadro C.F."/>
            <person name="Ardell D.H."/>
            <person name="Arguello R."/>
            <person name="Artieri C.G."/>
            <person name="Barbash D.A."/>
            <person name="Barker D."/>
            <person name="Barsanti P."/>
            <person name="Batterham P."/>
            <person name="Batzoglou S."/>
            <person name="Begun D."/>
            <person name="Bhutkar A."/>
            <person name="Blanco E."/>
            <person name="Bosak S.A."/>
            <person name="Bradley R.K."/>
            <person name="Brand A.D."/>
            <person name="Brent M.R."/>
            <person name="Brooks A.N."/>
            <person name="Brown R.H."/>
            <person name="Butlin R.K."/>
            <person name="Caggese C."/>
            <person name="Calvi B.R."/>
            <person name="Bernardo de Carvalho A."/>
            <person name="Caspi A."/>
            <person name="Castrezana S."/>
            <person name="Celniker S.E."/>
            <person name="Chang J.L."/>
            <person name="Chapple C."/>
            <person name="Chatterji S."/>
            <person name="Chinwalla A."/>
            <person name="Civetta A."/>
            <person name="Clifton S.W."/>
            <person name="Comeron J.M."/>
            <person name="Costello J.C."/>
            <person name="Coyne J.A."/>
            <person name="Daub J."/>
            <person name="David R.G."/>
            <person name="Delcher A.L."/>
            <person name="Delehaunty K."/>
            <person name="Do C.B."/>
            <person name="Ebling H."/>
            <person name="Edwards K."/>
            <person name="Eickbush T."/>
            <person name="Evans J.D."/>
            <person name="Filipski A."/>
            <person name="Findeiss S."/>
            <person name="Freyhult E."/>
            <person name="Fulton L."/>
            <person name="Fulton R."/>
            <person name="Garcia A.C."/>
            <person name="Gardiner A."/>
            <person name="Garfield D.A."/>
            <person name="Garvin B.E."/>
            <person name="Gibson G."/>
            <person name="Gilbert D."/>
            <person name="Gnerre S."/>
            <person name="Godfrey J."/>
            <person name="Good R."/>
            <person name="Gotea V."/>
            <person name="Gravely B."/>
            <person name="Greenberg A.J."/>
            <person name="Griffiths-Jones S."/>
            <person name="Gross S."/>
            <person name="Guigo R."/>
            <person name="Gustafson E.A."/>
            <person name="Haerty W."/>
            <person name="Hahn M.W."/>
            <person name="Halligan D.L."/>
            <person name="Halpern A.L."/>
            <person name="Halter G.M."/>
            <person name="Han M.V."/>
            <person name="Heger A."/>
            <person name="Hillier L."/>
            <person name="Hinrichs A.S."/>
            <person name="Holmes I."/>
            <person name="Hoskins R.A."/>
            <person name="Hubisz M.J."/>
            <person name="Hultmark D."/>
            <person name="Huntley M.A."/>
            <person name="Jaffe D.B."/>
            <person name="Jagadeeshan S."/>
            <person name="Jeck W.R."/>
            <person name="Johnson J."/>
            <person name="Jones C.D."/>
            <person name="Jordan W.C."/>
            <person name="Karpen G.H."/>
            <person name="Kataoka E."/>
            <person name="Keightley P.D."/>
            <person name="Kheradpour P."/>
            <person name="Kirkness E.F."/>
            <person name="Koerich L.B."/>
            <person name="Kristiansen K."/>
            <person name="Kudrna D."/>
            <person name="Kulathinal R.J."/>
            <person name="Kumar S."/>
            <person name="Kwok R."/>
            <person name="Lander E."/>
            <person name="Langley C.H."/>
            <person name="Lapoint R."/>
            <person name="Lazzaro B.P."/>
            <person name="Lee S.J."/>
            <person name="Levesque L."/>
            <person name="Li R."/>
            <person name="Lin C.F."/>
            <person name="Lin M.F."/>
            <person name="Lindblad-Toh K."/>
            <person name="Llopart A."/>
            <person name="Long M."/>
            <person name="Low L."/>
            <person name="Lozovsky E."/>
            <person name="Lu J."/>
            <person name="Luo M."/>
            <person name="Machado C.A."/>
            <person name="Makalowski W."/>
            <person name="Marzo M."/>
            <person name="Matsuda M."/>
            <person name="Matzkin L."/>
            <person name="McAllister B."/>
            <person name="McBride C.S."/>
            <person name="McKernan B."/>
            <person name="McKernan K."/>
            <person name="Mendez-Lago M."/>
            <person name="Minx P."/>
            <person name="Mollenhauer M.U."/>
            <person name="Montooth K."/>
            <person name="Mount S.M."/>
            <person name="Mu X."/>
            <person name="Myers E."/>
            <person name="Negre B."/>
            <person name="Newfeld S."/>
            <person name="Nielsen R."/>
            <person name="Noor M.A."/>
            <person name="O'Grady P."/>
            <person name="Pachter L."/>
            <person name="Papaceit M."/>
            <person name="Parisi M.J."/>
            <person name="Parisi M."/>
            <person name="Parts L."/>
            <person name="Pedersen J.S."/>
            <person name="Pesole G."/>
            <person name="Phillippy A.M."/>
            <person name="Ponting C.P."/>
            <person name="Pop M."/>
            <person name="Porcelli D."/>
            <person name="Powell J.R."/>
            <person name="Prohaska S."/>
            <person name="Pruitt K."/>
            <person name="Puig M."/>
            <person name="Quesneville H."/>
            <person name="Ram K.R."/>
            <person name="Rand D."/>
            <person name="Rasmussen M.D."/>
            <person name="Reed L.K."/>
            <person name="Reenan R."/>
            <person name="Reily A."/>
            <person name="Remington K.A."/>
            <person name="Rieger T.T."/>
            <person name="Ritchie M.G."/>
            <person name="Robin C."/>
            <person name="Rogers Y.H."/>
            <person name="Rohde C."/>
            <person name="Rozas J."/>
            <person name="Rubenfield M.J."/>
            <person name="Ruiz A."/>
            <person name="Russo S."/>
            <person name="Salzberg S.L."/>
            <person name="Sanchez-Gracia A."/>
            <person name="Saranga D.J."/>
            <person name="Sato H."/>
            <person name="Schaeffer S.W."/>
            <person name="Schatz M.C."/>
            <person name="Schlenke T."/>
            <person name="Schwartz R."/>
            <person name="Segarra C."/>
            <person name="Singh R.S."/>
            <person name="Sirot L."/>
            <person name="Sirota M."/>
            <person name="Sisneros N.B."/>
            <person name="Smith C.D."/>
            <person name="Smith T.F."/>
            <person name="Spieth J."/>
            <person name="Stage D.E."/>
            <person name="Stark A."/>
            <person name="Stephan W."/>
            <person name="Strausberg R.L."/>
            <person name="Strempel S."/>
            <person name="Sturgill D."/>
            <person name="Sutton G."/>
            <person name="Sutton G.G."/>
            <person name="Tao W."/>
            <person name="Teichmann S."/>
            <person name="Tobari Y.N."/>
            <person name="Tomimura Y."/>
            <person name="Tsolas J.M."/>
            <person name="Valente V.L."/>
            <person name="Venter E."/>
            <person name="Venter J.C."/>
            <person name="Vicario S."/>
            <person name="Vieira F.G."/>
            <person name="Vilella A.J."/>
            <person name="Villasante A."/>
            <person name="Walenz B."/>
            <person name="Wang J."/>
            <person name="Wasserman M."/>
            <person name="Watts T."/>
            <person name="Wilson D."/>
            <person name="Wilson R.K."/>
            <person name="Wing R.A."/>
            <person name="Wolfner M.F."/>
            <person name="Wong A."/>
            <person name="Wong G.K."/>
            <person name="Wu C.I."/>
            <person name="Wu G."/>
            <person name="Yamamoto D."/>
            <person name="Yang H.P."/>
            <person name="Yang S.P."/>
            <person name="Yorke J.A."/>
            <person name="Yoshida K."/>
            <person name="Zdobnov E."/>
            <person name="Zhang P."/>
            <person name="Zhang Y."/>
            <person name="Zimin A.V."/>
            <person name="Baldwin J."/>
            <person name="Abdouelleil A."/>
            <person name="Abdulkadir J."/>
            <person name="Abebe A."/>
            <person name="Abera B."/>
            <person name="Abreu J."/>
            <person name="Acer S.C."/>
            <person name="Aftuck L."/>
            <person name="Alexander A."/>
            <person name="An P."/>
            <person name="Anderson E."/>
            <person name="Anderson S."/>
            <person name="Arachi H."/>
            <person name="Azer M."/>
            <person name="Bachantsang P."/>
            <person name="Barry A."/>
            <person name="Bayul T."/>
            <person name="Berlin A."/>
            <person name="Bessette D."/>
            <person name="Bloom T."/>
            <person name="Blye J."/>
            <person name="Boguslavskiy L."/>
            <person name="Bonnet C."/>
            <person name="Boukhgalter B."/>
            <person name="Bourzgui I."/>
            <person name="Brown A."/>
            <person name="Cahill P."/>
            <person name="Channer S."/>
            <person name="Cheshatsang Y."/>
            <person name="Chuda L."/>
            <person name="Citroen M."/>
            <person name="Collymore A."/>
            <person name="Cooke P."/>
            <person name="Costello M."/>
            <person name="D'Aco K."/>
            <person name="Daza R."/>
            <person name="De Haan G."/>
            <person name="DeGray S."/>
            <person name="DeMaso C."/>
            <person name="Dhargay N."/>
            <person name="Dooley K."/>
            <person name="Dooley E."/>
            <person name="Doricent M."/>
            <person name="Dorje P."/>
            <person name="Dorjee K."/>
            <person name="Dupes A."/>
            <person name="Elong R."/>
            <person name="Falk J."/>
            <person name="Farina A."/>
            <person name="Faro S."/>
            <person name="Ferguson D."/>
            <person name="Fisher S."/>
            <person name="Foley C.D."/>
            <person name="Franke A."/>
            <person name="Friedrich D."/>
            <person name="Gadbois L."/>
            <person name="Gearin G."/>
            <person name="Gearin C.R."/>
            <person name="Giannoukos G."/>
            <person name="Goode T."/>
            <person name="Graham J."/>
            <person name="Grandbois E."/>
            <person name="Grewal S."/>
            <person name="Gyaltsen K."/>
            <person name="Hafez N."/>
            <person name="Hagos B."/>
            <person name="Hall J."/>
            <person name="Henson C."/>
            <person name="Hollinger A."/>
            <person name="Honan T."/>
            <person name="Huard M.D."/>
            <person name="Hughes L."/>
            <person name="Hurhula B."/>
            <person name="Husby M.E."/>
            <person name="Kamat A."/>
            <person name="Kanga B."/>
            <person name="Kashin S."/>
            <person name="Khazanovich D."/>
            <person name="Kisner P."/>
            <person name="Lance K."/>
            <person name="Lara M."/>
            <person name="Lee W."/>
            <person name="Lennon N."/>
            <person name="Letendre F."/>
            <person name="LeVine R."/>
            <person name="Lipovsky A."/>
            <person name="Liu X."/>
            <person name="Liu J."/>
            <person name="Liu S."/>
            <person name="Lokyitsang T."/>
            <person name="Lokyitsang Y."/>
            <person name="Lubonja R."/>
            <person name="Lui A."/>
            <person name="MacDonald P."/>
            <person name="Magnisalis V."/>
            <person name="Maru K."/>
            <person name="Matthews C."/>
            <person name="McCusker W."/>
            <person name="McDonough S."/>
            <person name="Mehta T."/>
            <person name="Meldrim J."/>
            <person name="Meneus L."/>
            <person name="Mihai O."/>
            <person name="Mihalev A."/>
            <person name="Mihova T."/>
            <person name="Mittelman R."/>
            <person name="Mlenga V."/>
            <person name="Montmayeur A."/>
            <person name="Mulrain L."/>
            <person name="Navidi A."/>
            <person name="Naylor J."/>
            <person name="Negash T."/>
            <person name="Nguyen T."/>
            <person name="Nguyen N."/>
            <person name="Nicol R."/>
            <person name="Norbu C."/>
            <person name="Norbu N."/>
            <person name="Novod N."/>
            <person name="O'Neill B."/>
            <person name="Osman S."/>
            <person name="Markiewicz E."/>
            <person name="Oyono O.L."/>
            <person name="Patti C."/>
            <person name="Phunkhang P."/>
            <person name="Pierre F."/>
            <person name="Priest M."/>
            <person name="Raghuraman S."/>
            <person name="Rege F."/>
            <person name="Reyes R."/>
            <person name="Rise C."/>
            <person name="Rogov P."/>
            <person name="Ross K."/>
            <person name="Ryan E."/>
            <person name="Settipalli S."/>
            <person name="Shea T."/>
            <person name="Sherpa N."/>
            <person name="Shi L."/>
            <person name="Shih D."/>
            <person name="Sparrow T."/>
            <person name="Spaulding J."/>
            <person name="Stalker J."/>
            <person name="Stange-Thomann N."/>
            <person name="Stavropoulos S."/>
            <person name="Stone C."/>
            <person name="Strader C."/>
            <person name="Tesfaye S."/>
            <person name="Thomson T."/>
            <person name="Thoulutsang Y."/>
            <person name="Thoulutsang D."/>
            <person name="Topham K."/>
            <person name="Topping I."/>
            <person name="Tsamla T."/>
            <person name="Vassiliev H."/>
            <person name="Vo A."/>
            <person name="Wangchuk T."/>
            <person name="Wangdi T."/>
            <person name="Weiand M."/>
            <person name="Wilkinson J."/>
            <person name="Wilson A."/>
            <person name="Yadav S."/>
            <person name="Young G."/>
            <person name="Yu Q."/>
            <person name="Zembek L."/>
            <person name="Zhong D."/>
            <person name="Zimmer A."/>
            <person name="Zwirko Z."/>
            <person name="Jaffe D.B."/>
            <person name="Alvarez P."/>
            <person name="Brockman W."/>
            <person name="Butler J."/>
            <person name="Chin C."/>
            <person name="Gnerre S."/>
            <person name="Grabherr M."/>
            <person name="Kleber M."/>
            <person name="Mauceli E."/>
            <person name="MacCallum I."/>
        </authorList>
    </citation>
    <scope>NUCLEOTIDE SEQUENCE [LARGE SCALE GENOMIC DNA]</scope>
    <source>
        <strain evidence="7">Tucson 14030-0811.24</strain>
    </source>
</reference>
<dbReference type="KEGG" id="dwi:6640172"/>
<dbReference type="PANTHER" id="PTHR21066">
    <property type="entry name" value="ODORANT-BINDING PROTEIN 59A-RELATED"/>
    <property type="match status" value="1"/>
</dbReference>
<dbReference type="Proteomes" id="UP000007798">
    <property type="component" value="Unassembled WGS sequence"/>
</dbReference>
<dbReference type="InParanoid" id="B4MQB8"/>
<sequence length="205" mass="23717">MLKFNFIICLIFCHMSFSLAIKVHCRHVERIHEDHIHLCCKHPDGHNDVSEMCAKKTNFKYLPSASEEALEDVTVDQVMLGACWAKCVFDHYGFLKKDDETLNMMAVHTHYKMYHKTDPEYETEMLAAFDRCHSQSEEAMTKFLSMTFVKALSDSNYCKPASSVILSCVIYHFFHSCPKNRWSNSTECTETLAFAKKCKDVLTTM</sequence>
<dbReference type="PANTHER" id="PTHR21066:SF15">
    <property type="entry name" value="GH25962P-RELATED"/>
    <property type="match status" value="1"/>
</dbReference>
<keyword evidence="3" id="KW-0964">Secreted</keyword>
<dbReference type="InterPro" id="IPR052295">
    <property type="entry name" value="Odorant-binding_protein"/>
</dbReference>
<comment type="subcellular location">
    <subcellularLocation>
        <location evidence="1">Secreted</location>
    </subcellularLocation>
</comment>
<accession>B4MQB8</accession>
<proteinExistence type="inferred from homology"/>
<dbReference type="SUPFAM" id="SSF47565">
    <property type="entry name" value="Insect pheromone/odorant-binding proteins"/>
    <property type="match status" value="1"/>
</dbReference>
<protein>
    <submittedName>
        <fullName evidence="6">GK21448</fullName>
    </submittedName>
</protein>
<dbReference type="STRING" id="7260.B4MQB8"/>
<evidence type="ECO:0000256" key="2">
    <source>
        <dbReference type="ARBA" id="ARBA00008098"/>
    </source>
</evidence>
<dbReference type="eggNOG" id="ENOG502T8HJ">
    <property type="taxonomic scope" value="Eukaryota"/>
</dbReference>
<evidence type="ECO:0000256" key="3">
    <source>
        <dbReference type="ARBA" id="ARBA00022525"/>
    </source>
</evidence>
<comment type="similarity">
    <text evidence="2">Belongs to the PBP/GOBP family.</text>
</comment>
<evidence type="ECO:0000256" key="4">
    <source>
        <dbReference type="SAM" id="SignalP"/>
    </source>
</evidence>
<feature type="signal peptide" evidence="4">
    <location>
        <begin position="1"/>
        <end position="20"/>
    </location>
</feature>
<keyword evidence="7" id="KW-1185">Reference proteome</keyword>
<dbReference type="GO" id="GO:0005549">
    <property type="term" value="F:odorant binding"/>
    <property type="evidence" value="ECO:0007669"/>
    <property type="project" value="InterPro"/>
</dbReference>
<dbReference type="OMA" id="KCVFDHY"/>
<feature type="domain" description="OBP47-like" evidence="5">
    <location>
        <begin position="67"/>
        <end position="190"/>
    </location>
</feature>
<feature type="chain" id="PRO_5002818337" evidence="4">
    <location>
        <begin position="21"/>
        <end position="205"/>
    </location>
</feature>
<dbReference type="Gene3D" id="1.10.238.270">
    <property type="match status" value="1"/>
</dbReference>
<dbReference type="GO" id="GO:0005576">
    <property type="term" value="C:extracellular region"/>
    <property type="evidence" value="ECO:0007669"/>
    <property type="project" value="UniProtKB-SubCell"/>
</dbReference>
<dbReference type="InterPro" id="IPR036728">
    <property type="entry name" value="PBP_GOBP_sf"/>
</dbReference>
<dbReference type="CTD" id="37607"/>
<dbReference type="InterPro" id="IPR054577">
    <property type="entry name" value="OBP47-like_dom"/>
</dbReference>
<dbReference type="EMBL" id="CH963849">
    <property type="protein sequence ID" value="EDW74307.1"/>
    <property type="molecule type" value="Genomic_DNA"/>
</dbReference>
<organism evidence="7">
    <name type="scientific">Drosophila willistoni</name>
    <name type="common">Fruit fly</name>
    <dbReference type="NCBI Taxonomy" id="7260"/>
    <lineage>
        <taxon>Eukaryota</taxon>
        <taxon>Metazoa</taxon>
        <taxon>Ecdysozoa</taxon>
        <taxon>Arthropoda</taxon>
        <taxon>Hexapoda</taxon>
        <taxon>Insecta</taxon>
        <taxon>Pterygota</taxon>
        <taxon>Neoptera</taxon>
        <taxon>Endopterygota</taxon>
        <taxon>Diptera</taxon>
        <taxon>Brachycera</taxon>
        <taxon>Muscomorpha</taxon>
        <taxon>Ephydroidea</taxon>
        <taxon>Drosophilidae</taxon>
        <taxon>Drosophila</taxon>
        <taxon>Sophophora</taxon>
    </lineage>
</organism>
<dbReference type="PhylomeDB" id="B4MQB8"/>
<dbReference type="OrthoDB" id="8007127at2759"/>
<name>B4MQB8_DROWI</name>
<dbReference type="Pfam" id="PF22651">
    <property type="entry name" value="OBP47_like"/>
    <property type="match status" value="1"/>
</dbReference>
<keyword evidence="4" id="KW-0732">Signal</keyword>
<evidence type="ECO:0000313" key="7">
    <source>
        <dbReference type="Proteomes" id="UP000007798"/>
    </source>
</evidence>
<evidence type="ECO:0000259" key="5">
    <source>
        <dbReference type="Pfam" id="PF22651"/>
    </source>
</evidence>
<dbReference type="GeneID" id="6640172"/>
<evidence type="ECO:0000313" key="6">
    <source>
        <dbReference type="EMBL" id="EDW74307.1"/>
    </source>
</evidence>